<dbReference type="CDD" id="cd04301">
    <property type="entry name" value="NAT_SF"/>
    <property type="match status" value="1"/>
</dbReference>
<dbReference type="Pfam" id="PF00583">
    <property type="entry name" value="Acetyltransf_1"/>
    <property type="match status" value="1"/>
</dbReference>
<sequence length="211" mass="23998">MANQSEILYRELMEEDYPALEKLIIDTWRFDKLFNNPTDTSYLAKLYLKNCLQNNTYAKVAVSEGTVVGAIMGRNNSSAKKPSLNEALSWVGDAAKLRLSKSGRQVCELFKDFEELSEELLAQCRQIFDGELAFFAVDPDFRGLDIGKNLLQTFISYLVSEGAHTLYVFTDSTYNSTFYEENGFIKIGEKTKDLQPLIDASLSMCIYSYEF</sequence>
<dbReference type="SUPFAM" id="SSF55729">
    <property type="entry name" value="Acyl-CoA N-acyltransferases (Nat)"/>
    <property type="match status" value="1"/>
</dbReference>
<dbReference type="InterPro" id="IPR016181">
    <property type="entry name" value="Acyl_CoA_acyltransferase"/>
</dbReference>
<dbReference type="Proteomes" id="UP000752814">
    <property type="component" value="Unassembled WGS sequence"/>
</dbReference>
<dbReference type="EMBL" id="LVVT01000001">
    <property type="protein sequence ID" value="TQS84825.1"/>
    <property type="molecule type" value="Genomic_DNA"/>
</dbReference>
<accession>A0A8J8TED5</accession>
<feature type="domain" description="N-acetyltransferase" evidence="1">
    <location>
        <begin position="7"/>
        <end position="211"/>
    </location>
</feature>
<reference evidence="2" key="1">
    <citation type="submission" date="2016-03" db="EMBL/GenBank/DDBJ databases">
        <authorList>
            <person name="Borrel G."/>
            <person name="Mccann A."/>
            <person name="O'Toole P.W."/>
        </authorList>
    </citation>
    <scope>NUCLEOTIDE SEQUENCE</scope>
    <source>
        <strain evidence="2">183</strain>
    </source>
</reference>
<organism evidence="2 3">
    <name type="scientific">Candidatus Methanomassiliicoccus intestinalis</name>
    <dbReference type="NCBI Taxonomy" id="1406512"/>
    <lineage>
        <taxon>Archaea</taxon>
        <taxon>Methanobacteriati</taxon>
        <taxon>Thermoplasmatota</taxon>
        <taxon>Thermoplasmata</taxon>
        <taxon>Methanomassiliicoccales</taxon>
        <taxon>Methanomassiliicoccaceae</taxon>
        <taxon>Methanomassiliicoccus</taxon>
    </lineage>
</organism>
<evidence type="ECO:0000259" key="1">
    <source>
        <dbReference type="PROSITE" id="PS51186"/>
    </source>
</evidence>
<evidence type="ECO:0000313" key="3">
    <source>
        <dbReference type="Proteomes" id="UP000752814"/>
    </source>
</evidence>
<name>A0A8J8TED5_9ARCH</name>
<dbReference type="PROSITE" id="PS51186">
    <property type="entry name" value="GNAT"/>
    <property type="match status" value="1"/>
</dbReference>
<dbReference type="AlphaFoldDB" id="A0A8J8TED5"/>
<dbReference type="Gene3D" id="3.40.630.30">
    <property type="match status" value="1"/>
</dbReference>
<protein>
    <recommendedName>
        <fullName evidence="1">N-acetyltransferase domain-containing protein</fullName>
    </recommendedName>
</protein>
<comment type="caution">
    <text evidence="2">The sequence shown here is derived from an EMBL/GenBank/DDBJ whole genome shotgun (WGS) entry which is preliminary data.</text>
</comment>
<dbReference type="RefSeq" id="WP_020448609.1">
    <property type="nucleotide sequence ID" value="NZ_CAYAYJ010000004.1"/>
</dbReference>
<dbReference type="GO" id="GO:0016747">
    <property type="term" value="F:acyltransferase activity, transferring groups other than amino-acyl groups"/>
    <property type="evidence" value="ECO:0007669"/>
    <property type="project" value="InterPro"/>
</dbReference>
<gene>
    <name evidence="2" type="ORF">A3207_02020</name>
</gene>
<dbReference type="InterPro" id="IPR000182">
    <property type="entry name" value="GNAT_dom"/>
</dbReference>
<proteinExistence type="predicted"/>
<evidence type="ECO:0000313" key="2">
    <source>
        <dbReference type="EMBL" id="TQS84825.1"/>
    </source>
</evidence>